<keyword evidence="3" id="KW-1185">Reference proteome</keyword>
<feature type="non-terminal residue" evidence="2">
    <location>
        <position position="1"/>
    </location>
</feature>
<proteinExistence type="predicted"/>
<reference evidence="3" key="1">
    <citation type="submission" date="2014-05" db="EMBL/GenBank/DDBJ databases">
        <title>ATOL: Assembling a taxonomically balanced genome-scale reconstruction of the evolutionary history of the Enterobacteriaceae.</title>
        <authorList>
            <person name="Plunkett G. III"/>
            <person name="Neeno-Eckwall E.C."/>
            <person name="Glasner J.D."/>
            <person name="Perna N.T."/>
        </authorList>
    </citation>
    <scope>NUCLEOTIDE SEQUENCE [LARGE SCALE GENOMIC DNA]</scope>
    <source>
        <strain evidence="3">ATCC 49490</strain>
    </source>
</reference>
<evidence type="ECO:0000256" key="1">
    <source>
        <dbReference type="SAM" id="MobiDB-lite"/>
    </source>
</evidence>
<accession>A0A084ZFK1</accession>
<dbReference type="EMBL" id="JMTB01000146">
    <property type="protein sequence ID" value="KFB96245.1"/>
    <property type="molecule type" value="Genomic_DNA"/>
</dbReference>
<feature type="compositionally biased region" description="Basic and acidic residues" evidence="1">
    <location>
        <begin position="27"/>
        <end position="44"/>
    </location>
</feature>
<name>A0A084ZFK1_9ENTR</name>
<evidence type="ECO:0000313" key="2">
    <source>
        <dbReference type="EMBL" id="KFB96245.1"/>
    </source>
</evidence>
<dbReference type="AlphaFoldDB" id="A0A084ZFK1"/>
<evidence type="ECO:0000313" key="3">
    <source>
        <dbReference type="Proteomes" id="UP000028630"/>
    </source>
</evidence>
<comment type="caution">
    <text evidence="2">The sequence shown here is derived from an EMBL/GenBank/DDBJ whole genome shotgun (WGS) entry which is preliminary data.</text>
</comment>
<organism evidence="2 3">
    <name type="scientific">Trabulsiella guamensis ATCC 49490</name>
    <dbReference type="NCBI Taxonomy" id="1005994"/>
    <lineage>
        <taxon>Bacteria</taxon>
        <taxon>Pseudomonadati</taxon>
        <taxon>Pseudomonadota</taxon>
        <taxon>Gammaproteobacteria</taxon>
        <taxon>Enterobacterales</taxon>
        <taxon>Enterobacteriaceae</taxon>
        <taxon>Trabulsiella</taxon>
    </lineage>
</organism>
<protein>
    <submittedName>
        <fullName evidence="2">Portal protein</fullName>
    </submittedName>
</protein>
<feature type="region of interest" description="Disordered" evidence="1">
    <location>
        <begin position="27"/>
        <end position="59"/>
    </location>
</feature>
<dbReference type="RefSeq" id="WP_038163341.1">
    <property type="nucleotide sequence ID" value="NZ_JMTB01000146.1"/>
</dbReference>
<sequence length="59" mass="7082">CRDCCLLGFLASREECRRYELHRLYKPNRDNKRNARPDEADGHRQLRITRGLKNQRGLL</sequence>
<gene>
    <name evidence="2" type="ORF">GTGU_04671</name>
</gene>
<dbReference type="Proteomes" id="UP000028630">
    <property type="component" value="Unassembled WGS sequence"/>
</dbReference>